<comment type="caution">
    <text evidence="2">The sequence shown here is derived from an EMBL/GenBank/DDBJ whole genome shotgun (WGS) entry which is preliminary data.</text>
</comment>
<dbReference type="AlphaFoldDB" id="A0A2K1QZ06"/>
<keyword evidence="3" id="KW-1185">Reference proteome</keyword>
<dbReference type="EMBL" id="NKHZ01000025">
    <property type="protein sequence ID" value="PNS20286.1"/>
    <property type="molecule type" value="Genomic_DNA"/>
</dbReference>
<protein>
    <recommendedName>
        <fullName evidence="4">GPI-anchored surface protein</fullName>
    </recommendedName>
</protein>
<feature type="chain" id="PRO_5014385860" description="GPI-anchored surface protein" evidence="1">
    <location>
        <begin position="28"/>
        <end position="219"/>
    </location>
</feature>
<organism evidence="2 3">
    <name type="scientific">Sphaceloma murrayae</name>
    <dbReference type="NCBI Taxonomy" id="2082308"/>
    <lineage>
        <taxon>Eukaryota</taxon>
        <taxon>Fungi</taxon>
        <taxon>Dikarya</taxon>
        <taxon>Ascomycota</taxon>
        <taxon>Pezizomycotina</taxon>
        <taxon>Dothideomycetes</taxon>
        <taxon>Dothideomycetidae</taxon>
        <taxon>Myriangiales</taxon>
        <taxon>Elsinoaceae</taxon>
        <taxon>Sphaceloma</taxon>
    </lineage>
</organism>
<keyword evidence="1" id="KW-0732">Signal</keyword>
<evidence type="ECO:0000313" key="3">
    <source>
        <dbReference type="Proteomes" id="UP000243797"/>
    </source>
</evidence>
<sequence>MAGTCRRYQFSTVTIAVVLHLTTLVAAQNSWYCGAVSLQSAAQAQCPSWATVSCSDVGAAGHCCPSGTTCGWGGGAVGCCSHGQQCYGQPGAAIQQEPRSWVATSSYYPQRTECYNDCDKTTVLVPVATTVVQQPTVTFLQSTTTGVVGVGVPFTTNIRTATVVQGFCSTQVASGPGLPTTAQGDCGTILIVAGAPPKMSLRPGLWLIPLVYVLSLAWM</sequence>
<name>A0A2K1QZ06_9PEZI</name>
<accession>A0A2K1QZ06</accession>
<gene>
    <name evidence="2" type="ORF">CAC42_5736</name>
</gene>
<reference evidence="2 3" key="1">
    <citation type="submission" date="2017-06" db="EMBL/GenBank/DDBJ databases">
        <title>Draft genome sequence of a variant of Elsinoe murrayae.</title>
        <authorList>
            <person name="Cheng Q."/>
        </authorList>
    </citation>
    <scope>NUCLEOTIDE SEQUENCE [LARGE SCALE GENOMIC DNA]</scope>
    <source>
        <strain evidence="2 3">CQ-2017a</strain>
    </source>
</reference>
<evidence type="ECO:0008006" key="4">
    <source>
        <dbReference type="Google" id="ProtNLM"/>
    </source>
</evidence>
<evidence type="ECO:0000313" key="2">
    <source>
        <dbReference type="EMBL" id="PNS20286.1"/>
    </source>
</evidence>
<evidence type="ECO:0000256" key="1">
    <source>
        <dbReference type="SAM" id="SignalP"/>
    </source>
</evidence>
<dbReference type="InParanoid" id="A0A2K1QZ06"/>
<proteinExistence type="predicted"/>
<dbReference type="Proteomes" id="UP000243797">
    <property type="component" value="Unassembled WGS sequence"/>
</dbReference>
<dbReference type="OrthoDB" id="2426396at2759"/>
<feature type="signal peptide" evidence="1">
    <location>
        <begin position="1"/>
        <end position="27"/>
    </location>
</feature>